<accession>A0A974CNT3</accession>
<dbReference type="Proteomes" id="UP000694892">
    <property type="component" value="Chromosome 6L"/>
</dbReference>
<dbReference type="AlphaFoldDB" id="A0A974CNT3"/>
<proteinExistence type="predicted"/>
<reference evidence="2" key="1">
    <citation type="journal article" date="2016" name="Nature">
        <title>Genome evolution in the allotetraploid frog Xenopus laevis.</title>
        <authorList>
            <person name="Session A.M."/>
            <person name="Uno Y."/>
            <person name="Kwon T."/>
            <person name="Chapman J.A."/>
            <person name="Toyoda A."/>
            <person name="Takahashi S."/>
            <person name="Fukui A."/>
            <person name="Hikosaka A."/>
            <person name="Suzuki A."/>
            <person name="Kondo M."/>
            <person name="van Heeringen S.J."/>
            <person name="Quigley I."/>
            <person name="Heinz S."/>
            <person name="Ogino H."/>
            <person name="Ochi H."/>
            <person name="Hellsten U."/>
            <person name="Lyons J.B."/>
            <person name="Simakov O."/>
            <person name="Putnam N."/>
            <person name="Stites J."/>
            <person name="Kuroki Y."/>
            <person name="Tanaka T."/>
            <person name="Michiue T."/>
            <person name="Watanabe M."/>
            <person name="Bogdanovic O."/>
            <person name="Lister R."/>
            <person name="Georgiou G."/>
            <person name="Paranjpe S.S."/>
            <person name="van Kruijsbergen I."/>
            <person name="Shu S."/>
            <person name="Carlson J."/>
            <person name="Kinoshita T."/>
            <person name="Ohta Y."/>
            <person name="Mawaribuchi S."/>
            <person name="Jenkins J."/>
            <person name="Grimwood J."/>
            <person name="Schmutz J."/>
            <person name="Mitros T."/>
            <person name="Mozaffari S.V."/>
            <person name="Suzuki Y."/>
            <person name="Haramoto Y."/>
            <person name="Yamamoto T.S."/>
            <person name="Takagi C."/>
            <person name="Heald R."/>
            <person name="Miller K."/>
            <person name="Haudenschild C."/>
            <person name="Kitzman J."/>
            <person name="Nakayama T."/>
            <person name="Izutsu Y."/>
            <person name="Robert J."/>
            <person name="Fortriede J."/>
            <person name="Burns K."/>
            <person name="Lotay V."/>
            <person name="Karimi K."/>
            <person name="Yasuoka Y."/>
            <person name="Dichmann D.S."/>
            <person name="Flajnik M.F."/>
            <person name="Houston D.W."/>
            <person name="Shendure J."/>
            <person name="DuPasquier L."/>
            <person name="Vize P.D."/>
            <person name="Zorn A.M."/>
            <person name="Ito M."/>
            <person name="Marcotte E.M."/>
            <person name="Wallingford J.B."/>
            <person name="Ito Y."/>
            <person name="Asashima M."/>
            <person name="Ueno N."/>
            <person name="Matsuda Y."/>
            <person name="Veenstra G.J."/>
            <person name="Fujiyama A."/>
            <person name="Harland R.M."/>
            <person name="Taira M."/>
            <person name="Rokhsar D.S."/>
        </authorList>
    </citation>
    <scope>NUCLEOTIDE SEQUENCE [LARGE SCALE GENOMIC DNA]</scope>
    <source>
        <strain evidence="2">J</strain>
    </source>
</reference>
<evidence type="ECO:0000313" key="1">
    <source>
        <dbReference type="EMBL" id="OCT76794.1"/>
    </source>
</evidence>
<gene>
    <name evidence="1" type="ORF">XELAEV_18031997mg</name>
</gene>
<name>A0A974CNT3_XENLA</name>
<protein>
    <submittedName>
        <fullName evidence="1">Uncharacterized protein</fullName>
    </submittedName>
</protein>
<evidence type="ECO:0000313" key="2">
    <source>
        <dbReference type="Proteomes" id="UP000694892"/>
    </source>
</evidence>
<organism evidence="1 2">
    <name type="scientific">Xenopus laevis</name>
    <name type="common">African clawed frog</name>
    <dbReference type="NCBI Taxonomy" id="8355"/>
    <lineage>
        <taxon>Eukaryota</taxon>
        <taxon>Metazoa</taxon>
        <taxon>Chordata</taxon>
        <taxon>Craniata</taxon>
        <taxon>Vertebrata</taxon>
        <taxon>Euteleostomi</taxon>
        <taxon>Amphibia</taxon>
        <taxon>Batrachia</taxon>
        <taxon>Anura</taxon>
        <taxon>Pipoidea</taxon>
        <taxon>Pipidae</taxon>
        <taxon>Xenopodinae</taxon>
        <taxon>Xenopus</taxon>
        <taxon>Xenopus</taxon>
    </lineage>
</organism>
<sequence length="75" mass="8758">MLPRGLHSAMMVMSTNWGYRKDISVCRSLKDMLMLIFMSRSIHSFGRNAGLFLQFSQLTESHCRQAKFLQTRPVY</sequence>
<dbReference type="EMBL" id="CM004476">
    <property type="protein sequence ID" value="OCT76794.1"/>
    <property type="molecule type" value="Genomic_DNA"/>
</dbReference>